<protein>
    <recommendedName>
        <fullName evidence="4">VRR-NUC domain-containing protein</fullName>
    </recommendedName>
</protein>
<proteinExistence type="predicted"/>
<reference evidence="5 6" key="1">
    <citation type="submission" date="2023-01" db="EMBL/GenBank/DDBJ databases">
        <title>Complete genome sequence of Marinomonas pontica strain 200518_36.</title>
        <authorList>
            <person name="Ueki S."/>
            <person name="Gajardo G."/>
            <person name="Maruyama F."/>
        </authorList>
    </citation>
    <scope>NUCLEOTIDE SEQUENCE [LARGE SCALE GENOMIC DNA]</scope>
    <source>
        <strain evidence="5 6">200518_36</strain>
    </source>
</reference>
<dbReference type="EMBL" id="AP027271">
    <property type="protein sequence ID" value="BDX03365.1"/>
    <property type="molecule type" value="Genomic_DNA"/>
</dbReference>
<accession>A0ABN6WPF0</accession>
<dbReference type="Pfam" id="PF08774">
    <property type="entry name" value="VRR_NUC"/>
    <property type="match status" value="1"/>
</dbReference>
<organism evidence="5 6">
    <name type="scientific">Marinomonas pontica</name>
    <dbReference type="NCBI Taxonomy" id="264739"/>
    <lineage>
        <taxon>Bacteria</taxon>
        <taxon>Pseudomonadati</taxon>
        <taxon>Pseudomonadota</taxon>
        <taxon>Gammaproteobacteria</taxon>
        <taxon>Oceanospirillales</taxon>
        <taxon>Oceanospirillaceae</taxon>
        <taxon>Marinomonas</taxon>
    </lineage>
</organism>
<gene>
    <name evidence="5" type="ORF">MACH16_21130</name>
</gene>
<comment type="cofactor">
    <cofactor evidence="1">
        <name>Mg(2+)</name>
        <dbReference type="ChEBI" id="CHEBI:18420"/>
    </cofactor>
</comment>
<dbReference type="Proteomes" id="UP001307608">
    <property type="component" value="Chromosome"/>
</dbReference>
<keyword evidence="3" id="KW-0378">Hydrolase</keyword>
<feature type="domain" description="VRR-NUC" evidence="4">
    <location>
        <begin position="104"/>
        <end position="212"/>
    </location>
</feature>
<evidence type="ECO:0000256" key="2">
    <source>
        <dbReference type="ARBA" id="ARBA00022722"/>
    </source>
</evidence>
<keyword evidence="6" id="KW-1185">Reference proteome</keyword>
<dbReference type="SMART" id="SM00990">
    <property type="entry name" value="VRR_NUC"/>
    <property type="match status" value="1"/>
</dbReference>
<evidence type="ECO:0000313" key="6">
    <source>
        <dbReference type="Proteomes" id="UP001307608"/>
    </source>
</evidence>
<sequence>MGSVKPMSLEKQCEELSLPLEEIQLDYEGKPEPALLEHFENLGYVGSFIEGYTFLTILKALMLDKLAELNTFNDRNDACTRYLEAQLTIHQNKLSEIINSIRSTSRKKYLSNLREIFDQSFIQREYPSLSFECCEALFDAIEIETFIAVAKKFSEDPYSYRSGWPDLIIVKGSEVRFIEVKTTDKLHKSQLLTIPTFKEVLPYEFSVCRVRK</sequence>
<evidence type="ECO:0000313" key="5">
    <source>
        <dbReference type="EMBL" id="BDX03365.1"/>
    </source>
</evidence>
<evidence type="ECO:0000259" key="4">
    <source>
        <dbReference type="SMART" id="SM00990"/>
    </source>
</evidence>
<keyword evidence="2" id="KW-0540">Nuclease</keyword>
<evidence type="ECO:0000256" key="1">
    <source>
        <dbReference type="ARBA" id="ARBA00001946"/>
    </source>
</evidence>
<dbReference type="InterPro" id="IPR014883">
    <property type="entry name" value="VRR_NUC"/>
</dbReference>
<name>A0ABN6WPF0_9GAMM</name>
<evidence type="ECO:0000256" key="3">
    <source>
        <dbReference type="ARBA" id="ARBA00022801"/>
    </source>
</evidence>